<gene>
    <name evidence="3" type="ORF">OU989_09480</name>
    <name evidence="2" type="ORF">U6C28_21100</name>
</gene>
<protein>
    <submittedName>
        <fullName evidence="3">Uncharacterized protein</fullName>
    </submittedName>
</protein>
<keyword evidence="1" id="KW-1133">Transmembrane helix</keyword>
<dbReference type="EMBL" id="CP113527">
    <property type="protein sequence ID" value="WDV08684.1"/>
    <property type="molecule type" value="Genomic_DNA"/>
</dbReference>
<dbReference type="Proteomes" id="UP001289615">
    <property type="component" value="Unassembled WGS sequence"/>
</dbReference>
<evidence type="ECO:0000313" key="3">
    <source>
        <dbReference type="EMBL" id="WDV08684.1"/>
    </source>
</evidence>
<proteinExistence type="predicted"/>
<organism evidence="3 4">
    <name type="scientific">Lysinibacillus irui</name>
    <dbReference type="NCBI Taxonomy" id="2998077"/>
    <lineage>
        <taxon>Bacteria</taxon>
        <taxon>Bacillati</taxon>
        <taxon>Bacillota</taxon>
        <taxon>Bacilli</taxon>
        <taxon>Bacillales</taxon>
        <taxon>Bacillaceae</taxon>
        <taxon>Lysinibacillus</taxon>
    </lineage>
</organism>
<evidence type="ECO:0000256" key="1">
    <source>
        <dbReference type="SAM" id="Phobius"/>
    </source>
</evidence>
<dbReference type="KEGG" id="liu:OU989_09480"/>
<dbReference type="AlphaFoldDB" id="A0AAJ5RSF8"/>
<accession>A0AAJ5RSF8</accession>
<feature type="transmembrane region" description="Helical" evidence="1">
    <location>
        <begin position="20"/>
        <end position="41"/>
    </location>
</feature>
<sequence length="96" mass="10914">MENYDGDIIYKENEDGEITPYAVVAWLAGIGLVSFIGYFFWDRYLTHKEKMNYMNRCFDQGGNPIIDSRDDAGLNGQTNATEARKIGGYNFACQKP</sequence>
<keyword evidence="5" id="KW-1185">Reference proteome</keyword>
<evidence type="ECO:0000313" key="5">
    <source>
        <dbReference type="Proteomes" id="UP001289615"/>
    </source>
</evidence>
<dbReference type="RefSeq" id="WP_274796892.1">
    <property type="nucleotide sequence ID" value="NZ_CP113527.1"/>
</dbReference>
<evidence type="ECO:0000313" key="2">
    <source>
        <dbReference type="EMBL" id="MEA0978799.1"/>
    </source>
</evidence>
<dbReference type="Proteomes" id="UP001219585">
    <property type="component" value="Chromosome"/>
</dbReference>
<dbReference type="EMBL" id="JAXUIA010000019">
    <property type="protein sequence ID" value="MEA0978799.1"/>
    <property type="molecule type" value="Genomic_DNA"/>
</dbReference>
<evidence type="ECO:0000313" key="4">
    <source>
        <dbReference type="Proteomes" id="UP001219585"/>
    </source>
</evidence>
<keyword evidence="1" id="KW-0812">Transmembrane</keyword>
<reference evidence="3" key="1">
    <citation type="submission" date="2022-11" db="EMBL/GenBank/DDBJ databases">
        <title>Lysinibacillus irui.</title>
        <authorList>
            <person name="Akintayo S.O."/>
        </authorList>
    </citation>
    <scope>NUCLEOTIDE SEQUENCE</scope>
    <source>
        <strain evidence="3">IRB4-01</strain>
    </source>
</reference>
<keyword evidence="1" id="KW-0472">Membrane</keyword>
<reference evidence="2 5" key="2">
    <citation type="submission" date="2023-12" db="EMBL/GenBank/DDBJ databases">
        <title>Genome comparison identifies genes involved in endophytic behavior of Lysinibacillus irui and provides insights into its role as a plant-growth promoting bacterium.</title>
        <authorList>
            <person name="Hilario S."/>
            <person name="Matos I."/>
            <person name="Goncalves M.F.M."/>
            <person name="Pardo C.A."/>
            <person name="Santos M.J."/>
        </authorList>
    </citation>
    <scope>NUCLEOTIDE SEQUENCE [LARGE SCALE GENOMIC DNA]</scope>
    <source>
        <strain evidence="2 5">B3</strain>
    </source>
</reference>
<name>A0AAJ5RSF8_9BACI</name>